<reference evidence="1 2" key="1">
    <citation type="submission" date="2017-05" db="EMBL/GenBank/DDBJ databases">
        <authorList>
            <person name="Varghese N."/>
            <person name="Submissions S."/>
        </authorList>
    </citation>
    <scope>NUCLEOTIDE SEQUENCE [LARGE SCALE GENOMIC DNA]</scope>
    <source>
        <strain evidence="1 2">DSM 15949</strain>
    </source>
</reference>
<dbReference type="Gene3D" id="3.20.80.10">
    <property type="entry name" value="Regulatory factor, effector binding domain"/>
    <property type="match status" value="1"/>
</dbReference>
<accession>A0ABY1PPC9</accession>
<comment type="caution">
    <text evidence="1">The sequence shown here is derived from an EMBL/GenBank/DDBJ whole genome shotgun (WGS) entry which is preliminary data.</text>
</comment>
<dbReference type="Pfam" id="PF04832">
    <property type="entry name" value="SOUL"/>
    <property type="match status" value="1"/>
</dbReference>
<name>A0ABY1PPC9_9HYPH</name>
<dbReference type="RefSeq" id="WP_155189345.1">
    <property type="nucleotide sequence ID" value="NZ_BAAAEA010000003.1"/>
</dbReference>
<evidence type="ECO:0000313" key="2">
    <source>
        <dbReference type="Proteomes" id="UP001157914"/>
    </source>
</evidence>
<sequence length="197" mass="21811">MVRANHAREGLWQPAYRVLDKDGTFELREYDAAYAARIVIEDSRATATRDGFNALYQYISGNNKDGHRYDMTAPVLQSTNAGPQYLEAVLAEDFNAVQSWTLTFHLPPKIGIERASPPLDARVDLVELPAGRVAVQSFSGAWSDRNFQSAAQEVENKMAARGVQLSETLLIAFCDAPQVPPALRHTEIHMPLKGGKL</sequence>
<organism evidence="1 2">
    <name type="scientific">Roseibium denhamense</name>
    <dbReference type="NCBI Taxonomy" id="76305"/>
    <lineage>
        <taxon>Bacteria</taxon>
        <taxon>Pseudomonadati</taxon>
        <taxon>Pseudomonadota</taxon>
        <taxon>Alphaproteobacteria</taxon>
        <taxon>Hyphomicrobiales</taxon>
        <taxon>Stappiaceae</taxon>
        <taxon>Roseibium</taxon>
    </lineage>
</organism>
<dbReference type="SUPFAM" id="SSF55136">
    <property type="entry name" value="Probable bacterial effector-binding domain"/>
    <property type="match status" value="1"/>
</dbReference>
<protein>
    <submittedName>
        <fullName evidence="1">SOUL heme-binding protein</fullName>
    </submittedName>
</protein>
<evidence type="ECO:0000313" key="1">
    <source>
        <dbReference type="EMBL" id="SMP36871.1"/>
    </source>
</evidence>
<proteinExistence type="predicted"/>
<dbReference type="PANTHER" id="PTHR11220">
    <property type="entry name" value="HEME-BINDING PROTEIN-RELATED"/>
    <property type="match status" value="1"/>
</dbReference>
<dbReference type="InterPro" id="IPR011256">
    <property type="entry name" value="Reg_factor_effector_dom_sf"/>
</dbReference>
<dbReference type="Proteomes" id="UP001157914">
    <property type="component" value="Unassembled WGS sequence"/>
</dbReference>
<dbReference type="PANTHER" id="PTHR11220:SF1">
    <property type="entry name" value="HEME-BINDING PROTEIN 2"/>
    <property type="match status" value="1"/>
</dbReference>
<gene>
    <name evidence="1" type="ORF">SAMN06265374_4354</name>
</gene>
<keyword evidence="2" id="KW-1185">Reference proteome</keyword>
<dbReference type="InterPro" id="IPR006917">
    <property type="entry name" value="SOUL_heme-bd"/>
</dbReference>
<dbReference type="EMBL" id="FXTT01000008">
    <property type="protein sequence ID" value="SMP36871.1"/>
    <property type="molecule type" value="Genomic_DNA"/>
</dbReference>